<protein>
    <submittedName>
        <fullName evidence="1">Uncharacterized protein</fullName>
    </submittedName>
</protein>
<comment type="caution">
    <text evidence="1">The sequence shown here is derived from an EMBL/GenBank/DDBJ whole genome shotgun (WGS) entry which is preliminary data.</text>
</comment>
<reference evidence="1 2" key="1">
    <citation type="submission" date="2019-07" db="EMBL/GenBank/DDBJ databases">
        <title>Whole genome shotgun sequence of Oceanithermus desulfurans NBRC 100063.</title>
        <authorList>
            <person name="Hosoyama A."/>
            <person name="Uohara A."/>
            <person name="Ohji S."/>
            <person name="Ichikawa N."/>
        </authorList>
    </citation>
    <scope>NUCLEOTIDE SEQUENCE [LARGE SCALE GENOMIC DNA]</scope>
    <source>
        <strain evidence="1 2">NBRC 100063</strain>
    </source>
</reference>
<dbReference type="Proteomes" id="UP000321827">
    <property type="component" value="Unassembled WGS sequence"/>
</dbReference>
<proteinExistence type="predicted"/>
<evidence type="ECO:0000313" key="2">
    <source>
        <dbReference type="Proteomes" id="UP000321827"/>
    </source>
</evidence>
<dbReference type="RefSeq" id="WP_147145610.1">
    <property type="nucleotide sequence ID" value="NZ_BJXN01000003.1"/>
</dbReference>
<evidence type="ECO:0000313" key="1">
    <source>
        <dbReference type="EMBL" id="GEM89125.1"/>
    </source>
</evidence>
<name>A0A511RHM3_9DEIN</name>
<accession>A0A511RHM3</accession>
<organism evidence="1 2">
    <name type="scientific">Oceanithermus desulfurans NBRC 100063</name>
    <dbReference type="NCBI Taxonomy" id="1227550"/>
    <lineage>
        <taxon>Bacteria</taxon>
        <taxon>Thermotogati</taxon>
        <taxon>Deinococcota</taxon>
        <taxon>Deinococci</taxon>
        <taxon>Thermales</taxon>
        <taxon>Thermaceae</taxon>
        <taxon>Oceanithermus</taxon>
    </lineage>
</organism>
<dbReference type="EMBL" id="BJXN01000003">
    <property type="protein sequence ID" value="GEM89125.1"/>
    <property type="molecule type" value="Genomic_DNA"/>
</dbReference>
<dbReference type="AlphaFoldDB" id="A0A511RHM3"/>
<gene>
    <name evidence="1" type="ORF">ODE01S_05590</name>
</gene>
<sequence length="202" mass="22184">MEPTRLDPGSEAARTLDRPRARAMLAPFLTGPRGLSEAARAAGVSRQAMRYWVRKFERLGLLVRLSGPGRPCWESAAPAYLIPFSASRAAGLEEWLAERTAADHAALLRAATRHLEARGLDHLFFGTGPDGGEPLTRPADAQGRVALESGVLDGFAGVLELSPADADALRRDLAALWERYRRRGGRGVRLRVYAYLVEEKRR</sequence>
<dbReference type="OrthoDB" id="66303at2"/>